<feature type="transmembrane region" description="Helical" evidence="5">
    <location>
        <begin position="174"/>
        <end position="198"/>
    </location>
</feature>
<organism evidence="6 7">
    <name type="scientific">Amphiprion percula</name>
    <name type="common">Orange clownfish</name>
    <name type="synonym">Lutjanus percula</name>
    <dbReference type="NCBI Taxonomy" id="161767"/>
    <lineage>
        <taxon>Eukaryota</taxon>
        <taxon>Metazoa</taxon>
        <taxon>Chordata</taxon>
        <taxon>Craniata</taxon>
        <taxon>Vertebrata</taxon>
        <taxon>Euteleostomi</taxon>
        <taxon>Actinopterygii</taxon>
        <taxon>Neopterygii</taxon>
        <taxon>Teleostei</taxon>
        <taxon>Neoteleostei</taxon>
        <taxon>Acanthomorphata</taxon>
        <taxon>Ovalentaria</taxon>
        <taxon>Pomacentridae</taxon>
        <taxon>Amphiprion</taxon>
    </lineage>
</organism>
<dbReference type="STRING" id="161767.ENSAPEP00000024629"/>
<dbReference type="OMA" id="PTWYAAI"/>
<evidence type="ECO:0000256" key="2">
    <source>
        <dbReference type="ARBA" id="ARBA00022692"/>
    </source>
</evidence>
<keyword evidence="3 5" id="KW-1133">Transmembrane helix</keyword>
<dbReference type="SUPFAM" id="SSF103473">
    <property type="entry name" value="MFS general substrate transporter"/>
    <property type="match status" value="1"/>
</dbReference>
<keyword evidence="2 5" id="KW-0812">Transmembrane</keyword>
<dbReference type="Proteomes" id="UP000265080">
    <property type="component" value="Chromosome 22"/>
</dbReference>
<sequence>MSNFGQILREIGEFGLFQGLHSGKRLLFALCALNVFPALDVIGQVFTGQSFPHHCNTDWILERGPNLTEERQKNLTIPVNEDGSFESCEMFTPVDWDLEDIEKYGINTTTKCMDGWDYEAGPGGSTLVTEFDVVCDKNGLIAVSQSISMAGILIGALVYGIISDRFGRRFAILLAISFLLVFGVATAFSPNIYVYMVFKFFCGTSTDPSKAALCTMVILCFSGIGQMSLSGIAYLIHNWRILQLVLFSPLVILLGAHYWILPESARWLLAHGKKKKAQKELQRAARINGTKLPEDLLDQINMERTSERRNVFDIFKIPYLRKYTLIMGFIWFAVSLLYYGLALNVGSFGMNIYLTQFIFALVEIPANVCGLFLIQHFGRRLCEACFLIFGGTACLVVLAVPKDLPVVVTAIAVLGKFSVSASFSTAYVYAAELYPTVLRSELHVCSCILAPLIRLLEVYHYTIPMLMYGIIPIAAGSFCLLLPETLNVQLQDHTELK</sequence>
<keyword evidence="7" id="KW-1185">Reference proteome</keyword>
<dbReference type="InterPro" id="IPR036259">
    <property type="entry name" value="MFS_trans_sf"/>
</dbReference>
<feature type="transmembrane region" description="Helical" evidence="5">
    <location>
        <begin position="381"/>
        <end position="400"/>
    </location>
</feature>
<evidence type="ECO:0000256" key="3">
    <source>
        <dbReference type="ARBA" id="ARBA00022989"/>
    </source>
</evidence>
<name>A0A3P8TIP3_AMPPE</name>
<proteinExistence type="predicted"/>
<evidence type="ECO:0000313" key="7">
    <source>
        <dbReference type="Proteomes" id="UP000265080"/>
    </source>
</evidence>
<dbReference type="GeneTree" id="ENSGT00940000154607"/>
<feature type="transmembrane region" description="Helical" evidence="5">
    <location>
        <begin position="353"/>
        <end position="374"/>
    </location>
</feature>
<keyword evidence="4 5" id="KW-0472">Membrane</keyword>
<evidence type="ECO:0000256" key="4">
    <source>
        <dbReference type="ARBA" id="ARBA00023136"/>
    </source>
</evidence>
<feature type="transmembrane region" description="Helical" evidence="5">
    <location>
        <begin position="323"/>
        <end position="341"/>
    </location>
</feature>
<feature type="transmembrane region" description="Helical" evidence="5">
    <location>
        <begin position="406"/>
        <end position="430"/>
    </location>
</feature>
<dbReference type="AlphaFoldDB" id="A0A3P8TIP3"/>
<evidence type="ECO:0000256" key="1">
    <source>
        <dbReference type="ARBA" id="ARBA00004141"/>
    </source>
</evidence>
<dbReference type="PANTHER" id="PTHR24064">
    <property type="entry name" value="SOLUTE CARRIER FAMILY 22 MEMBER"/>
    <property type="match status" value="1"/>
</dbReference>
<dbReference type="GO" id="GO:0022857">
    <property type="term" value="F:transmembrane transporter activity"/>
    <property type="evidence" value="ECO:0007669"/>
    <property type="project" value="InterPro"/>
</dbReference>
<reference evidence="6" key="3">
    <citation type="submission" date="2025-09" db="UniProtKB">
        <authorList>
            <consortium name="Ensembl"/>
        </authorList>
    </citation>
    <scope>IDENTIFICATION</scope>
</reference>
<dbReference type="GO" id="GO:0016020">
    <property type="term" value="C:membrane"/>
    <property type="evidence" value="ECO:0007669"/>
    <property type="project" value="UniProtKB-SubCell"/>
</dbReference>
<comment type="subcellular location">
    <subcellularLocation>
        <location evidence="1">Membrane</location>
        <topology evidence="1">Multi-pass membrane protein</topology>
    </subcellularLocation>
</comment>
<dbReference type="Pfam" id="PF00083">
    <property type="entry name" value="Sugar_tr"/>
    <property type="match status" value="2"/>
</dbReference>
<evidence type="ECO:0000256" key="5">
    <source>
        <dbReference type="SAM" id="Phobius"/>
    </source>
</evidence>
<reference evidence="6" key="2">
    <citation type="submission" date="2025-08" db="UniProtKB">
        <authorList>
            <consortium name="Ensembl"/>
        </authorList>
    </citation>
    <scope>IDENTIFICATION</scope>
</reference>
<accession>A0A3P8TIP3</accession>
<evidence type="ECO:0000313" key="6">
    <source>
        <dbReference type="Ensembl" id="ENSAPEP00000024629.1"/>
    </source>
</evidence>
<protein>
    <submittedName>
        <fullName evidence="6">Solute carrier family 22 member 13b</fullName>
    </submittedName>
</protein>
<dbReference type="Gene3D" id="1.20.1250.20">
    <property type="entry name" value="MFS general substrate transporter like domains"/>
    <property type="match status" value="1"/>
</dbReference>
<feature type="transmembrane region" description="Helical" evidence="5">
    <location>
        <begin position="241"/>
        <end position="261"/>
    </location>
</feature>
<dbReference type="InterPro" id="IPR005828">
    <property type="entry name" value="MFS_sugar_transport-like"/>
</dbReference>
<dbReference type="Ensembl" id="ENSAPET00000025276.1">
    <property type="protein sequence ID" value="ENSAPEP00000024629.1"/>
    <property type="gene ID" value="ENSAPEG00000017432.1"/>
</dbReference>
<reference evidence="6 7" key="1">
    <citation type="submission" date="2018-03" db="EMBL/GenBank/DDBJ databases">
        <title>Finding Nemo's genes: A chromosome-scale reference assembly of the genome of the orange clownfish Amphiprion percula.</title>
        <authorList>
            <person name="Lehmann R."/>
        </authorList>
    </citation>
    <scope>NUCLEOTIDE SEQUENCE</scope>
</reference>
<feature type="transmembrane region" description="Helical" evidence="5">
    <location>
        <begin position="210"/>
        <end position="235"/>
    </location>
</feature>
<feature type="transmembrane region" description="Helical" evidence="5">
    <location>
        <begin position="140"/>
        <end position="162"/>
    </location>
</feature>
<feature type="transmembrane region" description="Helical" evidence="5">
    <location>
        <begin position="465"/>
        <end position="483"/>
    </location>
</feature>